<evidence type="ECO:0000313" key="3">
    <source>
        <dbReference type="EMBL" id="KAG0646350.1"/>
    </source>
</evidence>
<organism evidence="3 4">
    <name type="scientific">Hyphodiscus hymeniophilus</name>
    <dbReference type="NCBI Taxonomy" id="353542"/>
    <lineage>
        <taxon>Eukaryota</taxon>
        <taxon>Fungi</taxon>
        <taxon>Dikarya</taxon>
        <taxon>Ascomycota</taxon>
        <taxon>Pezizomycotina</taxon>
        <taxon>Leotiomycetes</taxon>
        <taxon>Helotiales</taxon>
        <taxon>Hyphodiscaceae</taxon>
        <taxon>Hyphodiscus</taxon>
    </lineage>
</organism>
<keyword evidence="2" id="KW-0812">Transmembrane</keyword>
<sequence length="254" mass="28660">MSSTVAIPRFLLPQRSAIWRTRFTGPSQSLRIRHASTKAPKKSSSKPLVLEKPTKFVPPSHGSKLRKEAPRYPGPNLSAEEQARMETKKYPNMMPPEGTFSHWLVNNKSIHVYIALGTLFSLASIVFITNFKRDSPVADMIPPASQLFLHPIKYCRTWLEVLRLHQAAVTAETQERRKRKVEDVAKRSAYRKAHGLDKNEGFGGWMAKSDDQLLGPAIPLGESKSESEVTTTQVPPTEQAPKEKKPIKKWLGIW</sequence>
<feature type="transmembrane region" description="Helical" evidence="2">
    <location>
        <begin position="110"/>
        <end position="131"/>
    </location>
</feature>
<dbReference type="AlphaFoldDB" id="A0A9P7AUA7"/>
<keyword evidence="4" id="KW-1185">Reference proteome</keyword>
<evidence type="ECO:0000313" key="4">
    <source>
        <dbReference type="Proteomes" id="UP000785200"/>
    </source>
</evidence>
<evidence type="ECO:0000256" key="1">
    <source>
        <dbReference type="SAM" id="MobiDB-lite"/>
    </source>
</evidence>
<dbReference type="OrthoDB" id="5397827at2759"/>
<feature type="region of interest" description="Disordered" evidence="1">
    <location>
        <begin position="33"/>
        <end position="77"/>
    </location>
</feature>
<accession>A0A9P7AUA7</accession>
<name>A0A9P7AUA7_9HELO</name>
<feature type="compositionally biased region" description="Basic residues" evidence="1">
    <location>
        <begin position="33"/>
        <end position="44"/>
    </location>
</feature>
<comment type="caution">
    <text evidence="3">The sequence shown here is derived from an EMBL/GenBank/DDBJ whole genome shotgun (WGS) entry which is preliminary data.</text>
</comment>
<keyword evidence="2" id="KW-0472">Membrane</keyword>
<dbReference type="Proteomes" id="UP000785200">
    <property type="component" value="Unassembled WGS sequence"/>
</dbReference>
<feature type="region of interest" description="Disordered" evidence="1">
    <location>
        <begin position="213"/>
        <end position="248"/>
    </location>
</feature>
<keyword evidence="2" id="KW-1133">Transmembrane helix</keyword>
<dbReference type="EMBL" id="VNKQ01000016">
    <property type="protein sequence ID" value="KAG0646350.1"/>
    <property type="molecule type" value="Genomic_DNA"/>
</dbReference>
<reference evidence="3" key="1">
    <citation type="submission" date="2019-07" db="EMBL/GenBank/DDBJ databases">
        <title>Hyphodiscus hymeniophilus genome sequencing and assembly.</title>
        <authorList>
            <person name="Kramer G."/>
            <person name="Nodwell J."/>
        </authorList>
    </citation>
    <scope>NUCLEOTIDE SEQUENCE</scope>
    <source>
        <strain evidence="3">ATCC 34498</strain>
    </source>
</reference>
<protein>
    <submittedName>
        <fullName evidence="3">Uncharacterized protein</fullName>
    </submittedName>
</protein>
<evidence type="ECO:0000256" key="2">
    <source>
        <dbReference type="SAM" id="Phobius"/>
    </source>
</evidence>
<gene>
    <name evidence="3" type="ORF">D0Z07_8323</name>
</gene>
<proteinExistence type="predicted"/>